<evidence type="ECO:0000259" key="1">
    <source>
        <dbReference type="Pfam" id="PF12225"/>
    </source>
</evidence>
<evidence type="ECO:0000313" key="2">
    <source>
        <dbReference type="EMBL" id="SJZ74719.1"/>
    </source>
</evidence>
<dbReference type="PANTHER" id="PTHR38755">
    <property type="entry name" value="5,10-METHYLENETETRAHYDROFOLATE REDUCTASE"/>
    <property type="match status" value="1"/>
</dbReference>
<organism evidence="2 3">
    <name type="scientific">Carboxydocella sporoproducens DSM 16521</name>
    <dbReference type="NCBI Taxonomy" id="1121270"/>
    <lineage>
        <taxon>Bacteria</taxon>
        <taxon>Bacillati</taxon>
        <taxon>Bacillota</taxon>
        <taxon>Clostridia</taxon>
        <taxon>Eubacteriales</taxon>
        <taxon>Clostridiales Family XVI. Incertae Sedis</taxon>
        <taxon>Carboxydocella</taxon>
    </lineage>
</organism>
<protein>
    <submittedName>
        <fullName evidence="2">Methylene-tetrahydrofolate reductase C terminal</fullName>
    </submittedName>
</protein>
<dbReference type="RefSeq" id="WP_078664915.1">
    <property type="nucleotide sequence ID" value="NZ_FUXM01000006.1"/>
</dbReference>
<dbReference type="PANTHER" id="PTHR38755:SF1">
    <property type="entry name" value="METHYLENE-TETRAHYDROFOLATE REDUCTASE C-TERMINAL DOMAIN-CONTAINING PROTEIN"/>
    <property type="match status" value="1"/>
</dbReference>
<accession>A0A1T4N5Y7</accession>
<keyword evidence="3" id="KW-1185">Reference proteome</keyword>
<dbReference type="AlphaFoldDB" id="A0A1T4N5Y7"/>
<dbReference type="OrthoDB" id="9803687at2"/>
<dbReference type="InterPro" id="IPR022026">
    <property type="entry name" value="DUF5981"/>
</dbReference>
<sequence>MIVAEPKPYRQLYQLLAGVEKVLIVGCAECVTVCLAGGAREAGILATSLQILAAGEGRSLKIKEHTCIRQCEWEYLEELENLAQDVEVIISLACGVGVQFLAEKFPHHWVIPGVDTKFAGGAVAHGHWEERCGLCGQCLLHRTGGICPIARCAKRILNGPCGGSQNGRCEVKDNPCAWQLIIDRMTALGRLEQLLEIEEEKDWRLARDGGPRRLIREEVSL</sequence>
<name>A0A1T4N5Y7_9FIRM</name>
<proteinExistence type="predicted"/>
<dbReference type="EMBL" id="FUXM01000006">
    <property type="protein sequence ID" value="SJZ74719.1"/>
    <property type="molecule type" value="Genomic_DNA"/>
</dbReference>
<feature type="domain" description="Methylene-tetrahydrofolate reductase C-terminal-like" evidence="1">
    <location>
        <begin position="111"/>
        <end position="204"/>
    </location>
</feature>
<dbReference type="Pfam" id="PF12225">
    <property type="entry name" value="DUF5981"/>
    <property type="match status" value="1"/>
</dbReference>
<reference evidence="3" key="1">
    <citation type="submission" date="2017-02" db="EMBL/GenBank/DDBJ databases">
        <authorList>
            <person name="Varghese N."/>
            <person name="Submissions S."/>
        </authorList>
    </citation>
    <scope>NUCLEOTIDE SEQUENCE [LARGE SCALE GENOMIC DNA]</scope>
    <source>
        <strain evidence="3">DSM 16521</strain>
    </source>
</reference>
<dbReference type="Proteomes" id="UP000189933">
    <property type="component" value="Unassembled WGS sequence"/>
</dbReference>
<gene>
    <name evidence="2" type="ORF">SAMN02745885_00812</name>
</gene>
<evidence type="ECO:0000313" key="3">
    <source>
        <dbReference type="Proteomes" id="UP000189933"/>
    </source>
</evidence>